<dbReference type="SMART" id="SM00530">
    <property type="entry name" value="HTH_XRE"/>
    <property type="match status" value="1"/>
</dbReference>
<evidence type="ECO:0000313" key="3">
    <source>
        <dbReference type="EMBL" id="PUA34411.1"/>
    </source>
</evidence>
<feature type="domain" description="HTH cro/C1-type" evidence="2">
    <location>
        <begin position="37"/>
        <end position="92"/>
    </location>
</feature>
<accession>A0A2R7YA54</accession>
<dbReference type="PROSITE" id="PS50943">
    <property type="entry name" value="HTH_CROC1"/>
    <property type="match status" value="1"/>
</dbReference>
<dbReference type="AlphaFoldDB" id="A0A2R7YA54"/>
<dbReference type="Gene3D" id="1.10.260.40">
    <property type="entry name" value="lambda repressor-like DNA-binding domains"/>
    <property type="match status" value="1"/>
</dbReference>
<evidence type="ECO:0000313" key="4">
    <source>
        <dbReference type="Proteomes" id="UP000244066"/>
    </source>
</evidence>
<sequence length="126" mass="14584">MSSDPPEKAERKKSSTSKKDIMPMECIDYVEDFHVRIKNARERMGLSQEELAAQLNEKVGLIRKIEQGEVKPPIELARKIEKFLKIQIIEEVEEDYPYGPFLSKPRPSGYTLGDVMRKLGMEERES</sequence>
<feature type="region of interest" description="Disordered" evidence="1">
    <location>
        <begin position="1"/>
        <end position="20"/>
    </location>
</feature>
<dbReference type="CDD" id="cd00093">
    <property type="entry name" value="HTH_XRE"/>
    <property type="match status" value="1"/>
</dbReference>
<dbReference type="Pfam" id="PF01381">
    <property type="entry name" value="HTH_3"/>
    <property type="match status" value="1"/>
</dbReference>
<evidence type="ECO:0000259" key="2">
    <source>
        <dbReference type="PROSITE" id="PS50943"/>
    </source>
</evidence>
<dbReference type="InterPro" id="IPR010982">
    <property type="entry name" value="Lambda_DNA-bd_dom_sf"/>
</dbReference>
<comment type="caution">
    <text evidence="3">The sequence shown here is derived from an EMBL/GenBank/DDBJ whole genome shotgun (WGS) entry which is preliminary data.</text>
</comment>
<evidence type="ECO:0000256" key="1">
    <source>
        <dbReference type="SAM" id="MobiDB-lite"/>
    </source>
</evidence>
<proteinExistence type="predicted"/>
<organism evidence="3 4">
    <name type="scientific">Candidatus Terraquivivens tikiterensis</name>
    <dbReference type="NCBI Taxonomy" id="1980982"/>
    <lineage>
        <taxon>Archaea</taxon>
        <taxon>Nitrososphaerota</taxon>
        <taxon>Candidatus Wolframiiraptoraceae</taxon>
        <taxon>Candidatus Terraquivivens</taxon>
    </lineage>
</organism>
<dbReference type="GO" id="GO:0003677">
    <property type="term" value="F:DNA binding"/>
    <property type="evidence" value="ECO:0007669"/>
    <property type="project" value="InterPro"/>
</dbReference>
<dbReference type="Proteomes" id="UP000244066">
    <property type="component" value="Unassembled WGS sequence"/>
</dbReference>
<gene>
    <name evidence="3" type="ORF">B9J98_00805</name>
</gene>
<reference evidence="3 4" key="1">
    <citation type="submission" date="2017-04" db="EMBL/GenBank/DDBJ databases">
        <title>Draft Aigarchaeota genome from a New Zealand hot spring.</title>
        <authorList>
            <person name="Reysenbach A.-L."/>
            <person name="Donaho J.A."/>
            <person name="Gerhart J."/>
            <person name="Kelley J.F."/>
            <person name="Kouba K."/>
            <person name="Podar M."/>
            <person name="Stott M."/>
        </authorList>
    </citation>
    <scope>NUCLEOTIDE SEQUENCE [LARGE SCALE GENOMIC DNA]</scope>
    <source>
        <strain evidence="3">NZ13_MG1</strain>
    </source>
</reference>
<protein>
    <submittedName>
        <fullName evidence="3">TIGR00270 family protein</fullName>
    </submittedName>
</protein>
<dbReference type="EMBL" id="NDWU01000001">
    <property type="protein sequence ID" value="PUA34411.1"/>
    <property type="molecule type" value="Genomic_DNA"/>
</dbReference>
<dbReference type="InterPro" id="IPR001387">
    <property type="entry name" value="Cro/C1-type_HTH"/>
</dbReference>
<name>A0A2R7YA54_9ARCH</name>
<dbReference type="SUPFAM" id="SSF47413">
    <property type="entry name" value="lambda repressor-like DNA-binding domains"/>
    <property type="match status" value="1"/>
</dbReference>